<accession>A0A7V1EIC4</accession>
<reference evidence="1" key="1">
    <citation type="journal article" date="2020" name="mSystems">
        <title>Genome- and Community-Level Interaction Insights into Carbon Utilization and Element Cycling Functions of Hydrothermarchaeota in Hydrothermal Sediment.</title>
        <authorList>
            <person name="Zhou Z."/>
            <person name="Liu Y."/>
            <person name="Xu W."/>
            <person name="Pan J."/>
            <person name="Luo Z.H."/>
            <person name="Li M."/>
        </authorList>
    </citation>
    <scope>NUCLEOTIDE SEQUENCE [LARGE SCALE GENOMIC DNA]</scope>
    <source>
        <strain evidence="1">SpSt-258</strain>
    </source>
</reference>
<comment type="caution">
    <text evidence="1">The sequence shown here is derived from an EMBL/GenBank/DDBJ whole genome shotgun (WGS) entry which is preliminary data.</text>
</comment>
<protein>
    <submittedName>
        <fullName evidence="1">Uncharacterized protein</fullName>
    </submittedName>
</protein>
<organism evidence="1">
    <name type="scientific">candidate division WOR-3 bacterium</name>
    <dbReference type="NCBI Taxonomy" id="2052148"/>
    <lineage>
        <taxon>Bacteria</taxon>
        <taxon>Bacteria division WOR-3</taxon>
    </lineage>
</organism>
<proteinExistence type="predicted"/>
<sequence length="73" mass="9042">MYNWSVDEKKFKKEDPEGYKIWKIIQEINYGSPGEKLDEKLIKKNWSKIKHRIDPVYRKFLELLLWPRTKKVF</sequence>
<name>A0A7V1EIC4_UNCW3</name>
<evidence type="ECO:0000313" key="1">
    <source>
        <dbReference type="EMBL" id="HDY59418.1"/>
    </source>
</evidence>
<dbReference type="EMBL" id="DSKY01000020">
    <property type="protein sequence ID" value="HDY59418.1"/>
    <property type="molecule type" value="Genomic_DNA"/>
</dbReference>
<gene>
    <name evidence="1" type="ORF">ENP86_07700</name>
</gene>
<dbReference type="AlphaFoldDB" id="A0A7V1EIC4"/>